<dbReference type="SUPFAM" id="SSF53254">
    <property type="entry name" value="Phosphoglycerate mutase-like"/>
    <property type="match status" value="1"/>
</dbReference>
<accession>A0A9P1N224</accession>
<dbReference type="PANTHER" id="PTHR16469">
    <property type="entry name" value="UBIQUITIN-ASSOCIATED AND SH3 DOMAIN-CONTAINING BA-RELATED"/>
    <property type="match status" value="1"/>
</dbReference>
<sequence>MSNAKLLQSTWTSCSKPRRVTVIMRSAERVDRIFGVNWCKTEKFMNKVNATDLNMPIDAILHPVLYDFNPPITNIGKYTTQLNARALKNRGIAANIIFCSPSLRCVQTAAAIAKTLGNTARICVEPGLLEPLEWYRNAGAAELPDFFAPHLLDAYGIDKEFRPIFSIEELTDAFAIKNQDQCIQRISLVLRNICGSDRNTSAIVVAHAITMDIASRIGQHGDQIDPQSLDECTSYEEPIYGAQKCGLTSKLEIGVKYPPGSTIGLIRINDAPPYVLQTVTDLIPPFSSGGFSNKVL</sequence>
<name>A0A9P1N224_9PELO</name>
<dbReference type="EMBL" id="CANHGI010000004">
    <property type="protein sequence ID" value="CAI5448585.1"/>
    <property type="molecule type" value="Genomic_DNA"/>
</dbReference>
<dbReference type="GO" id="GO:0016791">
    <property type="term" value="F:phosphatase activity"/>
    <property type="evidence" value="ECO:0007669"/>
    <property type="project" value="UniProtKB-ARBA"/>
</dbReference>
<evidence type="ECO:0000313" key="2">
    <source>
        <dbReference type="Proteomes" id="UP001152747"/>
    </source>
</evidence>
<gene>
    <name evidence="1" type="ORF">CAMP_LOCUS11222</name>
</gene>
<dbReference type="InterPro" id="IPR029033">
    <property type="entry name" value="His_PPase_superfam"/>
</dbReference>
<dbReference type="CDD" id="cd07067">
    <property type="entry name" value="HP_PGM_like"/>
    <property type="match status" value="1"/>
</dbReference>
<dbReference type="OrthoDB" id="414418at2759"/>
<reference evidence="1" key="1">
    <citation type="submission" date="2022-11" db="EMBL/GenBank/DDBJ databases">
        <authorList>
            <person name="Kikuchi T."/>
        </authorList>
    </citation>
    <scope>NUCLEOTIDE SEQUENCE</scope>
    <source>
        <strain evidence="1">PS1010</strain>
    </source>
</reference>
<dbReference type="InterPro" id="IPR051710">
    <property type="entry name" value="Phosphatase_SH3-domain"/>
</dbReference>
<comment type="caution">
    <text evidence="1">The sequence shown here is derived from an EMBL/GenBank/DDBJ whole genome shotgun (WGS) entry which is preliminary data.</text>
</comment>
<protein>
    <submittedName>
        <fullName evidence="1">Uncharacterized protein</fullName>
    </submittedName>
</protein>
<keyword evidence="2" id="KW-1185">Reference proteome</keyword>
<proteinExistence type="predicted"/>
<organism evidence="1 2">
    <name type="scientific">Caenorhabditis angaria</name>
    <dbReference type="NCBI Taxonomy" id="860376"/>
    <lineage>
        <taxon>Eukaryota</taxon>
        <taxon>Metazoa</taxon>
        <taxon>Ecdysozoa</taxon>
        <taxon>Nematoda</taxon>
        <taxon>Chromadorea</taxon>
        <taxon>Rhabditida</taxon>
        <taxon>Rhabditina</taxon>
        <taxon>Rhabditomorpha</taxon>
        <taxon>Rhabditoidea</taxon>
        <taxon>Rhabditidae</taxon>
        <taxon>Peloderinae</taxon>
        <taxon>Caenorhabditis</taxon>
    </lineage>
</organism>
<dbReference type="AlphaFoldDB" id="A0A9P1N224"/>
<dbReference type="PANTHER" id="PTHR16469:SF26">
    <property type="entry name" value="PHOSPHOGLYCERATE MUTASE FAMILY PROTEIN"/>
    <property type="match status" value="1"/>
</dbReference>
<dbReference type="Pfam" id="PF00300">
    <property type="entry name" value="His_Phos_1"/>
    <property type="match status" value="1"/>
</dbReference>
<evidence type="ECO:0000313" key="1">
    <source>
        <dbReference type="EMBL" id="CAI5448585.1"/>
    </source>
</evidence>
<dbReference type="Proteomes" id="UP001152747">
    <property type="component" value="Unassembled WGS sequence"/>
</dbReference>
<dbReference type="Gene3D" id="3.40.50.1240">
    <property type="entry name" value="Phosphoglycerate mutase-like"/>
    <property type="match status" value="1"/>
</dbReference>
<dbReference type="InterPro" id="IPR013078">
    <property type="entry name" value="His_Pase_superF_clade-1"/>
</dbReference>